<dbReference type="GO" id="GO:0006310">
    <property type="term" value="P:DNA recombination"/>
    <property type="evidence" value="ECO:0007669"/>
    <property type="project" value="UniProtKB-KW"/>
</dbReference>
<dbReference type="KEGG" id="xop:PXO_04071"/>
<keyword evidence="1" id="KW-0238">DNA-binding</keyword>
<reference evidence="4 5" key="1">
    <citation type="journal article" date="2008" name="BMC Genomics">
        <title>Genome sequence and rapid evolution of the rice pathogen Xanthomonas oryzae pv. oryzae PXO99A.</title>
        <authorList>
            <person name="Salzberg S.L."/>
            <person name="Sommer D.D."/>
            <person name="Schatz M.C."/>
            <person name="Phillippy A.M."/>
            <person name="Rabinowicz P.D."/>
            <person name="Tsuge S."/>
            <person name="Furutani A."/>
            <person name="Ochiai H."/>
            <person name="Delcher A.L."/>
            <person name="Kelley D."/>
            <person name="Madupu R."/>
            <person name="Puiu D."/>
            <person name="Radune D."/>
            <person name="Shumway M."/>
            <person name="Trapnell C."/>
            <person name="Aparna G."/>
            <person name="Jha G."/>
            <person name="Pandey A."/>
            <person name="Patil P.B."/>
            <person name="Ishihara H."/>
            <person name="Meyer D.F."/>
            <person name="Szurek B."/>
            <person name="Verdier V."/>
            <person name="Koebnik R."/>
            <person name="Dow J.M."/>
            <person name="Ryan R.P."/>
            <person name="Hirata H."/>
            <person name="Tsuyumu S."/>
            <person name="Won Lee S."/>
            <person name="Seo Y.S."/>
            <person name="Sriariyanum M."/>
            <person name="Ronald P.C."/>
            <person name="Sonti R.V."/>
            <person name="Van Sluys M.A."/>
            <person name="Leach J.E."/>
            <person name="White F.F."/>
            <person name="Bogdanove A.J."/>
        </authorList>
    </citation>
    <scope>NUCLEOTIDE SEQUENCE [LARGE SCALE GENOMIC DNA]</scope>
    <source>
        <strain evidence="4 5">PXO99A</strain>
    </source>
</reference>
<feature type="region of interest" description="Disordered" evidence="3">
    <location>
        <begin position="381"/>
        <end position="424"/>
    </location>
</feature>
<dbReference type="Gene3D" id="1.10.150.130">
    <property type="match status" value="1"/>
</dbReference>
<evidence type="ECO:0000256" key="3">
    <source>
        <dbReference type="SAM" id="MobiDB-lite"/>
    </source>
</evidence>
<evidence type="ECO:0000313" key="5">
    <source>
        <dbReference type="Proteomes" id="UP000001740"/>
    </source>
</evidence>
<dbReference type="Gene3D" id="1.10.443.10">
    <property type="entry name" value="Intergrase catalytic core"/>
    <property type="match status" value="1"/>
</dbReference>
<sequence>MDNVGCDKRISWPCHCSKSRTAPRRGSHLMARGRKRRFNPNIPGHIEQEALPKGIYWENGRWYMHEDHPDGGRQVKRTVAFRSARLSELHAIAESRLRGDVRGTLRYLFDRFHEASEFKELQHDTQKDYRRYADTLANYVRKDGSKLGGVQLEHITTPVVQRLLETFANGRPATRLQQALPPTPSKANHLYRYLRRTLAWGVRHGYCKENPAIGVLQAKEAKAFRMPTPDAFEAVLQFARERGALKPHTKGSFPSYLPPVMVLAYSARLRGIEVCSLTDAHRLEHGVHASRRKGSRDTLTTWDAHMTEAWEALLARRSEICNKPGRNFPIPMKPEERFFLIEQTGNPIVKSSLDSAWQRFIPAAIRDGVIKSEERFSLHGLKHRGVTDTEGNRGDKQDAAGHVSSSMTDRYDHELPVVKPPRRR</sequence>
<feature type="compositionally biased region" description="Basic and acidic residues" evidence="3">
    <location>
        <begin position="385"/>
        <end position="399"/>
    </location>
</feature>
<dbReference type="GO" id="GO:0003677">
    <property type="term" value="F:DNA binding"/>
    <property type="evidence" value="ECO:0007669"/>
    <property type="project" value="UniProtKB-KW"/>
</dbReference>
<dbReference type="Proteomes" id="UP000001740">
    <property type="component" value="Chromosome"/>
</dbReference>
<dbReference type="InterPro" id="IPR010998">
    <property type="entry name" value="Integrase_recombinase_N"/>
</dbReference>
<dbReference type="AlphaFoldDB" id="A0A0K0GGM3"/>
<dbReference type="HOGENOM" id="CLU_069353_0_0_6"/>
<dbReference type="SUPFAM" id="SSF56349">
    <property type="entry name" value="DNA breaking-rejoining enzymes"/>
    <property type="match status" value="1"/>
</dbReference>
<organism evidence="4 5">
    <name type="scientific">Xanthomonas oryzae pv. oryzae (strain PXO99A)</name>
    <dbReference type="NCBI Taxonomy" id="360094"/>
    <lineage>
        <taxon>Bacteria</taxon>
        <taxon>Pseudomonadati</taxon>
        <taxon>Pseudomonadota</taxon>
        <taxon>Gammaproteobacteria</taxon>
        <taxon>Lysobacterales</taxon>
        <taxon>Lysobacteraceae</taxon>
        <taxon>Xanthomonas</taxon>
    </lineage>
</organism>
<protein>
    <submittedName>
        <fullName evidence="4">Site-specific recombinase, phage integrase family</fullName>
    </submittedName>
</protein>
<dbReference type="PATRIC" id="fig|291331.8.peg.683"/>
<evidence type="ECO:0000256" key="1">
    <source>
        <dbReference type="ARBA" id="ARBA00023125"/>
    </source>
</evidence>
<dbReference type="InterPro" id="IPR013762">
    <property type="entry name" value="Integrase-like_cat_sf"/>
</dbReference>
<evidence type="ECO:0000313" key="4">
    <source>
        <dbReference type="EMBL" id="ACD57347.1"/>
    </source>
</evidence>
<dbReference type="eggNOG" id="COG4974">
    <property type="taxonomic scope" value="Bacteria"/>
</dbReference>
<name>A0A0K0GGM3_XANOP</name>
<dbReference type="InterPro" id="IPR011010">
    <property type="entry name" value="DNA_brk_join_enz"/>
</dbReference>
<gene>
    <name evidence="4" type="ordered locus">PXO_04071</name>
</gene>
<dbReference type="EMBL" id="CP000967">
    <property type="protein sequence ID" value="ACD57347.1"/>
    <property type="molecule type" value="Genomic_DNA"/>
</dbReference>
<keyword evidence="2" id="KW-0233">DNA recombination</keyword>
<proteinExistence type="predicted"/>
<dbReference type="GO" id="GO:0015074">
    <property type="term" value="P:DNA integration"/>
    <property type="evidence" value="ECO:0007669"/>
    <property type="project" value="InterPro"/>
</dbReference>
<evidence type="ECO:0000256" key="2">
    <source>
        <dbReference type="ARBA" id="ARBA00023172"/>
    </source>
</evidence>
<accession>A0A0K0GGM3</accession>